<dbReference type="EMBL" id="VIKS01000004">
    <property type="protein sequence ID" value="TQV88448.1"/>
    <property type="molecule type" value="Genomic_DNA"/>
</dbReference>
<comment type="caution">
    <text evidence="2">The sequence shown here is derived from an EMBL/GenBank/DDBJ whole genome shotgun (WGS) entry which is preliminary data.</text>
</comment>
<evidence type="ECO:0000313" key="3">
    <source>
        <dbReference type="Proteomes" id="UP000315439"/>
    </source>
</evidence>
<feature type="transmembrane region" description="Helical" evidence="1">
    <location>
        <begin position="51"/>
        <end position="69"/>
    </location>
</feature>
<keyword evidence="1" id="KW-0472">Membrane</keyword>
<proteinExistence type="predicted"/>
<feature type="transmembrane region" description="Helical" evidence="1">
    <location>
        <begin position="12"/>
        <end position="31"/>
    </location>
</feature>
<sequence>MAKQSVSTNKMISIALIIVGAGLVYWGYQSSGSIGSQLSQTFTGSHSDKVMMLYIGGAASLVVGLYLFFKK</sequence>
<dbReference type="Proteomes" id="UP000315439">
    <property type="component" value="Unassembled WGS sequence"/>
</dbReference>
<name>A0A545UG51_9GAMM</name>
<reference evidence="2 3" key="1">
    <citation type="submission" date="2019-07" db="EMBL/GenBank/DDBJ databases">
        <title>Draft genome for Aliikangiella sp. M105.</title>
        <authorList>
            <person name="Wang G."/>
        </authorList>
    </citation>
    <scope>NUCLEOTIDE SEQUENCE [LARGE SCALE GENOMIC DNA]</scope>
    <source>
        <strain evidence="2 3">M105</strain>
    </source>
</reference>
<dbReference type="InterPro" id="IPR021521">
    <property type="entry name" value="DUF3185"/>
</dbReference>
<keyword evidence="1" id="KW-1133">Transmembrane helix</keyword>
<organism evidence="2 3">
    <name type="scientific">Aliikangiella coralliicola</name>
    <dbReference type="NCBI Taxonomy" id="2592383"/>
    <lineage>
        <taxon>Bacteria</taxon>
        <taxon>Pseudomonadati</taxon>
        <taxon>Pseudomonadota</taxon>
        <taxon>Gammaproteobacteria</taxon>
        <taxon>Oceanospirillales</taxon>
        <taxon>Pleioneaceae</taxon>
        <taxon>Aliikangiella</taxon>
    </lineage>
</organism>
<evidence type="ECO:0000256" key="1">
    <source>
        <dbReference type="SAM" id="Phobius"/>
    </source>
</evidence>
<gene>
    <name evidence="2" type="ORF">FLL46_07955</name>
</gene>
<dbReference type="OrthoDB" id="5616530at2"/>
<keyword evidence="1" id="KW-0812">Transmembrane</keyword>
<accession>A0A545UG51</accession>
<dbReference type="RefSeq" id="WP_142892956.1">
    <property type="nucleotide sequence ID" value="NZ_ML660162.1"/>
</dbReference>
<evidence type="ECO:0000313" key="2">
    <source>
        <dbReference type="EMBL" id="TQV88448.1"/>
    </source>
</evidence>
<dbReference type="Pfam" id="PF11381">
    <property type="entry name" value="DUF3185"/>
    <property type="match status" value="1"/>
</dbReference>
<protein>
    <submittedName>
        <fullName evidence="2">DUF3185 family protein</fullName>
    </submittedName>
</protein>
<keyword evidence="3" id="KW-1185">Reference proteome</keyword>
<dbReference type="AlphaFoldDB" id="A0A545UG51"/>